<keyword evidence="1" id="KW-0732">Signal</keyword>
<protein>
    <submittedName>
        <fullName evidence="2">Uncharacterized protein</fullName>
    </submittedName>
</protein>
<evidence type="ECO:0000313" key="2">
    <source>
        <dbReference type="EMBL" id="MBS7811087.1"/>
    </source>
</evidence>
<feature type="signal peptide" evidence="1">
    <location>
        <begin position="1"/>
        <end position="21"/>
    </location>
</feature>
<evidence type="ECO:0000256" key="1">
    <source>
        <dbReference type="SAM" id="SignalP"/>
    </source>
</evidence>
<organism evidence="2 3">
    <name type="scientific">Roseococcus pinisoli</name>
    <dbReference type="NCBI Taxonomy" id="2835040"/>
    <lineage>
        <taxon>Bacteria</taxon>
        <taxon>Pseudomonadati</taxon>
        <taxon>Pseudomonadota</taxon>
        <taxon>Alphaproteobacteria</taxon>
        <taxon>Acetobacterales</taxon>
        <taxon>Roseomonadaceae</taxon>
        <taxon>Roseococcus</taxon>
    </lineage>
</organism>
<dbReference type="Proteomes" id="UP000766336">
    <property type="component" value="Unassembled WGS sequence"/>
</dbReference>
<sequence length="93" mass="10036">MIRTTLLATAVASIFSLSAFAQTGPRLVGEGDNPHVVYDVPSNNIVGSADATVTGPSDQAEYVTRRVFQTQRPTPNYQFGVNQPWQLETSSHG</sequence>
<proteinExistence type="predicted"/>
<accession>A0ABS5QDU3</accession>
<evidence type="ECO:0000313" key="3">
    <source>
        <dbReference type="Proteomes" id="UP000766336"/>
    </source>
</evidence>
<dbReference type="EMBL" id="JAHCDA010000002">
    <property type="protein sequence ID" value="MBS7811087.1"/>
    <property type="molecule type" value="Genomic_DNA"/>
</dbReference>
<reference evidence="2 3" key="1">
    <citation type="submission" date="2021-05" db="EMBL/GenBank/DDBJ databases">
        <title>Roseococcus sp. XZZS9, whole genome shotgun sequencing project.</title>
        <authorList>
            <person name="Zhao G."/>
            <person name="Shen L."/>
        </authorList>
    </citation>
    <scope>NUCLEOTIDE SEQUENCE [LARGE SCALE GENOMIC DNA]</scope>
    <source>
        <strain evidence="2 3">XZZS9</strain>
    </source>
</reference>
<gene>
    <name evidence="2" type="ORF">KHU32_09075</name>
</gene>
<feature type="chain" id="PRO_5046503814" evidence="1">
    <location>
        <begin position="22"/>
        <end position="93"/>
    </location>
</feature>
<name>A0ABS5QDU3_9PROT</name>
<keyword evidence="3" id="KW-1185">Reference proteome</keyword>
<comment type="caution">
    <text evidence="2">The sequence shown here is derived from an EMBL/GenBank/DDBJ whole genome shotgun (WGS) entry which is preliminary data.</text>
</comment>
<dbReference type="RefSeq" id="WP_213669786.1">
    <property type="nucleotide sequence ID" value="NZ_JAHCDA010000002.1"/>
</dbReference>